<protein>
    <submittedName>
        <fullName evidence="1">Uncharacterized protein</fullName>
    </submittedName>
</protein>
<name>A0A3N0Z0Z6_ANAGA</name>
<keyword evidence="2" id="KW-1185">Reference proteome</keyword>
<organism evidence="1 2">
    <name type="scientific">Anabarilius grahami</name>
    <name type="common">Kanglang fish</name>
    <name type="synonym">Barilius grahami</name>
    <dbReference type="NCBI Taxonomy" id="495550"/>
    <lineage>
        <taxon>Eukaryota</taxon>
        <taxon>Metazoa</taxon>
        <taxon>Chordata</taxon>
        <taxon>Craniata</taxon>
        <taxon>Vertebrata</taxon>
        <taxon>Euteleostomi</taxon>
        <taxon>Actinopterygii</taxon>
        <taxon>Neopterygii</taxon>
        <taxon>Teleostei</taxon>
        <taxon>Ostariophysi</taxon>
        <taxon>Cypriniformes</taxon>
        <taxon>Xenocyprididae</taxon>
        <taxon>Xenocypridinae</taxon>
        <taxon>Xenocypridinae incertae sedis</taxon>
        <taxon>Anabarilius</taxon>
    </lineage>
</organism>
<evidence type="ECO:0000313" key="2">
    <source>
        <dbReference type="Proteomes" id="UP000281406"/>
    </source>
</evidence>
<dbReference type="AlphaFoldDB" id="A0A3N0Z0Z6"/>
<dbReference type="Proteomes" id="UP000281406">
    <property type="component" value="Unassembled WGS sequence"/>
</dbReference>
<proteinExistence type="predicted"/>
<accession>A0A3N0Z0Z6</accession>
<comment type="caution">
    <text evidence="1">The sequence shown here is derived from an EMBL/GenBank/DDBJ whole genome shotgun (WGS) entry which is preliminary data.</text>
</comment>
<sequence length="97" mass="10606">MNQVTDPPRRIGPLRRGLPSETLDPWRQDFFEAFREIITVLRSVLPLEGLACVDRPGPQALCGGARVATLAFCCSLRAEELATRGINAAGKESLEGR</sequence>
<evidence type="ECO:0000313" key="1">
    <source>
        <dbReference type="EMBL" id="ROL51578.1"/>
    </source>
</evidence>
<reference evidence="1 2" key="1">
    <citation type="submission" date="2018-10" db="EMBL/GenBank/DDBJ databases">
        <title>Genome assembly for a Yunnan-Guizhou Plateau 3E fish, Anabarilius grahami (Regan), and its evolutionary and genetic applications.</title>
        <authorList>
            <person name="Jiang W."/>
        </authorList>
    </citation>
    <scope>NUCLEOTIDE SEQUENCE [LARGE SCALE GENOMIC DNA]</scope>
    <source>
        <strain evidence="1">AG-KIZ</strain>
        <tissue evidence="1">Muscle</tissue>
    </source>
</reference>
<gene>
    <name evidence="1" type="ORF">DPX16_3267</name>
</gene>
<dbReference type="EMBL" id="RJVU01018580">
    <property type="protein sequence ID" value="ROL51578.1"/>
    <property type="molecule type" value="Genomic_DNA"/>
</dbReference>